<dbReference type="SUPFAM" id="SSF54518">
    <property type="entry name" value="Tubby C-terminal domain-like"/>
    <property type="match status" value="1"/>
</dbReference>
<dbReference type="Gene3D" id="2.40.160.200">
    <property type="entry name" value="LURP1-related"/>
    <property type="match status" value="1"/>
</dbReference>
<dbReference type="Pfam" id="PF04525">
    <property type="entry name" value="LOR"/>
    <property type="match status" value="1"/>
</dbReference>
<evidence type="ECO:0000313" key="2">
    <source>
        <dbReference type="EMBL" id="NKY03051.1"/>
    </source>
</evidence>
<evidence type="ECO:0000313" key="3">
    <source>
        <dbReference type="Proteomes" id="UP000563898"/>
    </source>
</evidence>
<evidence type="ECO:0008006" key="4">
    <source>
        <dbReference type="Google" id="ProtNLM"/>
    </source>
</evidence>
<name>A0A846WRT6_9ACTN</name>
<dbReference type="InterPro" id="IPR038595">
    <property type="entry name" value="LOR_sf"/>
</dbReference>
<dbReference type="EMBL" id="JAAXPC010000008">
    <property type="protein sequence ID" value="NKY03051.1"/>
    <property type="molecule type" value="Genomic_DNA"/>
</dbReference>
<comment type="similarity">
    <text evidence="1">Belongs to the LOR family.</text>
</comment>
<comment type="caution">
    <text evidence="2">The sequence shown here is derived from an EMBL/GenBank/DDBJ whole genome shotgun (WGS) entry which is preliminary data.</text>
</comment>
<dbReference type="InterPro" id="IPR007612">
    <property type="entry name" value="LOR"/>
</dbReference>
<dbReference type="RefSeq" id="WP_006368816.1">
    <property type="nucleotide sequence ID" value="NZ_JAAXPC010000008.1"/>
</dbReference>
<sequence>MSTLYIKQKMLSPSGKFTVLDQAQQPRYLVSGSFMKIPKSFTITDTFDRPVAEITKAVFSFQPRFTVEMNGQLVATIRKEFSFFKPRYTIDGAGLDVSGDWWDMNFSVLRGGQPVATIHRKLLSWADTYEVEVLDETLEATIISLVVAIDRVRADSDGANASATF</sequence>
<reference evidence="2 3" key="1">
    <citation type="submission" date="2020-04" db="EMBL/GenBank/DDBJ databases">
        <title>MicrobeNet Type strains.</title>
        <authorList>
            <person name="Nicholson A.C."/>
        </authorList>
    </citation>
    <scope>NUCLEOTIDE SEQUENCE [LARGE SCALE GENOMIC DNA]</scope>
    <source>
        <strain evidence="2 3">ATCC BAA-14</strain>
    </source>
</reference>
<proteinExistence type="inferred from homology"/>
<dbReference type="InterPro" id="IPR025659">
    <property type="entry name" value="Tubby-like_C"/>
</dbReference>
<dbReference type="AlphaFoldDB" id="A0A846WRT6"/>
<organism evidence="2 3">
    <name type="scientific">Gordonia polyisoprenivorans</name>
    <dbReference type="NCBI Taxonomy" id="84595"/>
    <lineage>
        <taxon>Bacteria</taxon>
        <taxon>Bacillati</taxon>
        <taxon>Actinomycetota</taxon>
        <taxon>Actinomycetes</taxon>
        <taxon>Mycobacteriales</taxon>
        <taxon>Gordoniaceae</taxon>
        <taxon>Gordonia</taxon>
    </lineage>
</organism>
<gene>
    <name evidence="2" type="ORF">HGA05_15885</name>
</gene>
<dbReference type="Proteomes" id="UP000563898">
    <property type="component" value="Unassembled WGS sequence"/>
</dbReference>
<accession>A0A846WRT6</accession>
<evidence type="ECO:0000256" key="1">
    <source>
        <dbReference type="ARBA" id="ARBA00005437"/>
    </source>
</evidence>
<protein>
    <recommendedName>
        <fullName evidence="4">LURP-one-related family protein</fullName>
    </recommendedName>
</protein>